<dbReference type="GO" id="GO:0016757">
    <property type="term" value="F:glycosyltransferase activity"/>
    <property type="evidence" value="ECO:0007669"/>
    <property type="project" value="InterPro"/>
</dbReference>
<proteinExistence type="predicted"/>
<evidence type="ECO:0000256" key="1">
    <source>
        <dbReference type="ARBA" id="ARBA00022679"/>
    </source>
</evidence>
<evidence type="ECO:0000313" key="3">
    <source>
        <dbReference type="EMBL" id="SED21405.1"/>
    </source>
</evidence>
<keyword evidence="4" id="KW-1185">Reference proteome</keyword>
<dbReference type="Proteomes" id="UP000199622">
    <property type="component" value="Unassembled WGS sequence"/>
</dbReference>
<dbReference type="CDD" id="cd03801">
    <property type="entry name" value="GT4_PimA-like"/>
    <property type="match status" value="1"/>
</dbReference>
<protein>
    <submittedName>
        <fullName evidence="3">Glycosyl transferases group 1</fullName>
    </submittedName>
</protein>
<dbReference type="SUPFAM" id="SSF53756">
    <property type="entry name" value="UDP-Glycosyltransferase/glycogen phosphorylase"/>
    <property type="match status" value="1"/>
</dbReference>
<dbReference type="PANTHER" id="PTHR12526">
    <property type="entry name" value="GLYCOSYLTRANSFERASE"/>
    <property type="match status" value="1"/>
</dbReference>
<accession>A0A1H4YUR9</accession>
<dbReference type="Pfam" id="PF00534">
    <property type="entry name" value="Glycos_transf_1"/>
    <property type="match status" value="1"/>
</dbReference>
<reference evidence="4" key="1">
    <citation type="submission" date="2016-10" db="EMBL/GenBank/DDBJ databases">
        <authorList>
            <person name="Varghese N."/>
            <person name="Submissions S."/>
        </authorList>
    </citation>
    <scope>NUCLEOTIDE SEQUENCE [LARGE SCALE GENOMIC DNA]</scope>
    <source>
        <strain evidence="4">DSM 44544</strain>
    </source>
</reference>
<dbReference type="EMBL" id="FNSO01000004">
    <property type="protein sequence ID" value="SED21405.1"/>
    <property type="molecule type" value="Genomic_DNA"/>
</dbReference>
<organism evidence="3 4">
    <name type="scientific">Amycolatopsis tolypomycina</name>
    <dbReference type="NCBI Taxonomy" id="208445"/>
    <lineage>
        <taxon>Bacteria</taxon>
        <taxon>Bacillati</taxon>
        <taxon>Actinomycetota</taxon>
        <taxon>Actinomycetes</taxon>
        <taxon>Pseudonocardiales</taxon>
        <taxon>Pseudonocardiaceae</taxon>
        <taxon>Amycolatopsis</taxon>
    </lineage>
</organism>
<evidence type="ECO:0000259" key="2">
    <source>
        <dbReference type="Pfam" id="PF00534"/>
    </source>
</evidence>
<dbReference type="STRING" id="208445.SAMN04489727_6918"/>
<feature type="domain" description="Glycosyl transferase family 1" evidence="2">
    <location>
        <begin position="235"/>
        <end position="407"/>
    </location>
</feature>
<evidence type="ECO:0000313" key="4">
    <source>
        <dbReference type="Proteomes" id="UP000199622"/>
    </source>
</evidence>
<dbReference type="InterPro" id="IPR001296">
    <property type="entry name" value="Glyco_trans_1"/>
</dbReference>
<name>A0A1H4YUR9_9PSEU</name>
<keyword evidence="1 3" id="KW-0808">Transferase</keyword>
<gene>
    <name evidence="3" type="ORF">SAMN04489727_6918</name>
</gene>
<sequence>MRRALIYATFDGVCTNYHGIGTQTQSFMRYVAADSTQVHKHVEDLFLAYPEPRPGVIGYQVDHELLEVSEELCRQGGVVGWPLTFGAGILWRNATWRELCDSLATRIADVLPRYDQIVVIAVDAIFTLLTEYLDAKVGRAGWGQVRVVHALYSSGRIKGMAPVDGVDELRKRIESEQCCIDRANSDSRVDLADVDEFFTAHLRDSYGLRKRGLRFRQSLSLTSPDFAELDEGQAEEELRDHALPGDLPIVLFAGRTDPVKGLDLLVEAARSITVPFRLVAIAVPYRAGDPNLINIERMLADVDYPYVLVPHHDRLLLRALASTESCKVVACPSRGEPIGTLPQEVALWAKRGGPVVVASDCDGYAQQITHGENGLLFTPSDVGSMAEEITRALTMSSADNAEMRSRAYLRVMRERDFGRNFAELLVDLEWD</sequence>
<dbReference type="Gene3D" id="3.40.50.2000">
    <property type="entry name" value="Glycogen Phosphorylase B"/>
    <property type="match status" value="1"/>
</dbReference>
<dbReference type="AlphaFoldDB" id="A0A1H4YUR9"/>